<feature type="active site" evidence="13">
    <location>
        <position position="282"/>
    </location>
</feature>
<dbReference type="EMBL" id="JAATLK010000001">
    <property type="protein sequence ID" value="NIZ47369.1"/>
    <property type="molecule type" value="Genomic_DNA"/>
</dbReference>
<evidence type="ECO:0000256" key="6">
    <source>
        <dbReference type="ARBA" id="ARBA00022679"/>
    </source>
</evidence>
<comment type="similarity">
    <text evidence="2 13">Belongs to the thiolase-like superfamily. FabH family.</text>
</comment>
<sequence>MAIKITGLGSYLPQHIMTNDAWREYVDTTDEWIYSHTGIKERRIANDEETTAYMSIQSAQAALNMAKVAPQNVDLIIVATATPDYLGFPATANLVQKALGAKGAASFDIRAACSGFVYALSTASTMLEGSKTMKHALVIGAEKLSSILNWHDRSTAILFGDGAGAVLLSKSESSDAGDILDFVLHSEGDVEALSRPQGGIKHPNASDITKTALHMDGARVYRFGVKILGELVEELNERNQLTLHDLDWVIPHQANARMIDALIERKSWPSEKFYVNIENKGNTSAASIPLALAQMYEEDKLQEGQKIFLVGFGAGLTWGGVYIKWSLQPELR</sequence>
<dbReference type="InterPro" id="IPR013747">
    <property type="entry name" value="ACP_syn_III_C"/>
</dbReference>
<keyword evidence="4 13" id="KW-0963">Cytoplasm</keyword>
<dbReference type="Pfam" id="PF08541">
    <property type="entry name" value="ACP_syn_III_C"/>
    <property type="match status" value="1"/>
</dbReference>
<dbReference type="GO" id="GO:0033818">
    <property type="term" value="F:beta-ketoacyl-acyl-carrier-protein synthase III activity"/>
    <property type="evidence" value="ECO:0007669"/>
    <property type="project" value="UniProtKB-UniRule"/>
</dbReference>
<keyword evidence="17" id="KW-1185">Reference proteome</keyword>
<proteinExistence type="inferred from homology"/>
<dbReference type="AlphaFoldDB" id="A0A968GCP5"/>
<keyword evidence="6 13" id="KW-0808">Transferase</keyword>
<keyword evidence="8 13" id="KW-0443">Lipid metabolism</keyword>
<evidence type="ECO:0000313" key="17">
    <source>
        <dbReference type="Proteomes" id="UP000752013"/>
    </source>
</evidence>
<name>A0A968GCP5_9SPIO</name>
<protein>
    <recommendedName>
        <fullName evidence="3 13">Beta-ketoacyl-[acyl-carrier-protein] synthase III</fullName>
        <shortName evidence="13">Beta-ketoacyl-ACP synthase III</shortName>
        <shortName evidence="13">KAS III</shortName>
        <ecNumber evidence="3 13">2.3.1.180</ecNumber>
    </recommendedName>
    <alternativeName>
        <fullName evidence="13">3-oxoacyl-[acyl-carrier-protein] synthase 3</fullName>
    </alternativeName>
    <alternativeName>
        <fullName evidence="13">3-oxoacyl-[acyl-carrier-protein] synthase III</fullName>
    </alternativeName>
</protein>
<keyword evidence="10 13" id="KW-0511">Multifunctional enzyme</keyword>
<comment type="subunit">
    <text evidence="13">Homodimer.</text>
</comment>
<dbReference type="SUPFAM" id="SSF53901">
    <property type="entry name" value="Thiolase-like"/>
    <property type="match status" value="1"/>
</dbReference>
<evidence type="ECO:0000256" key="12">
    <source>
        <dbReference type="ARBA" id="ARBA00051096"/>
    </source>
</evidence>
<evidence type="ECO:0000313" key="16">
    <source>
        <dbReference type="EMBL" id="NIZ47369.1"/>
    </source>
</evidence>
<reference evidence="16" key="1">
    <citation type="submission" date="2020-03" db="EMBL/GenBank/DDBJ databases">
        <title>Spirochaetal bacteria isolated from arthropods constitute a novel genus Entomospira genus novum within the order Spirochaetales.</title>
        <authorList>
            <person name="Grana-Miraglia L."/>
            <person name="Sikutova S."/>
            <person name="Fingerle V."/>
            <person name="Sing A."/>
            <person name="Castillo-Ramirez S."/>
            <person name="Margos G."/>
            <person name="Rudolf I."/>
        </authorList>
    </citation>
    <scope>NUCLEOTIDE SEQUENCE</scope>
    <source>
        <strain evidence="16">BR208</strain>
    </source>
</reference>
<keyword evidence="5 13" id="KW-0444">Lipid biosynthesis</keyword>
<dbReference type="Proteomes" id="UP000752013">
    <property type="component" value="Unassembled WGS sequence"/>
</dbReference>
<feature type="active site" evidence="13">
    <location>
        <position position="252"/>
    </location>
</feature>
<dbReference type="GO" id="GO:0005737">
    <property type="term" value="C:cytoplasm"/>
    <property type="evidence" value="ECO:0007669"/>
    <property type="project" value="UniProtKB-SubCell"/>
</dbReference>
<keyword evidence="7 13" id="KW-0276">Fatty acid metabolism</keyword>
<comment type="domain">
    <text evidence="13">The last Arg residue of the ACP-binding site is essential for the weak association between ACP/AcpP and FabH.</text>
</comment>
<evidence type="ECO:0000256" key="5">
    <source>
        <dbReference type="ARBA" id="ARBA00022516"/>
    </source>
</evidence>
<dbReference type="InterPro" id="IPR013751">
    <property type="entry name" value="ACP_syn_III_N"/>
</dbReference>
<gene>
    <name evidence="13" type="primary">fabH</name>
    <name evidence="16" type="ORF">HCT46_05520</name>
</gene>
<evidence type="ECO:0000256" key="13">
    <source>
        <dbReference type="HAMAP-Rule" id="MF_01815"/>
    </source>
</evidence>
<dbReference type="HAMAP" id="MF_01815">
    <property type="entry name" value="FabH"/>
    <property type="match status" value="1"/>
</dbReference>
<evidence type="ECO:0000256" key="2">
    <source>
        <dbReference type="ARBA" id="ARBA00008642"/>
    </source>
</evidence>
<evidence type="ECO:0000256" key="10">
    <source>
        <dbReference type="ARBA" id="ARBA00023268"/>
    </source>
</evidence>
<accession>A0A968GCP5</accession>
<feature type="domain" description="Beta-ketoacyl-[acyl-carrier-protein] synthase III N-terminal" evidence="15">
    <location>
        <begin position="107"/>
        <end position="188"/>
    </location>
</feature>
<comment type="caution">
    <text evidence="16">The sequence shown here is derived from an EMBL/GenBank/DDBJ whole genome shotgun (WGS) entry which is preliminary data.</text>
</comment>
<dbReference type="CDD" id="cd00830">
    <property type="entry name" value="KAS_III"/>
    <property type="match status" value="1"/>
</dbReference>
<dbReference type="GO" id="GO:0006633">
    <property type="term" value="P:fatty acid biosynthetic process"/>
    <property type="evidence" value="ECO:0007669"/>
    <property type="project" value="UniProtKB-UniRule"/>
</dbReference>
<organism evidence="16 17">
    <name type="scientific">Entomospira nematocerorum</name>
    <dbReference type="NCBI Taxonomy" id="2719987"/>
    <lineage>
        <taxon>Bacteria</taxon>
        <taxon>Pseudomonadati</taxon>
        <taxon>Spirochaetota</taxon>
        <taxon>Spirochaetia</taxon>
        <taxon>Spirochaetales</taxon>
        <taxon>Spirochaetaceae</taxon>
        <taxon>Entomospira</taxon>
    </lineage>
</organism>
<dbReference type="EC" id="2.3.1.180" evidence="3 13"/>
<dbReference type="Pfam" id="PF08545">
    <property type="entry name" value="ACP_syn_III"/>
    <property type="match status" value="1"/>
</dbReference>
<feature type="region of interest" description="ACP-binding" evidence="13">
    <location>
        <begin position="253"/>
        <end position="257"/>
    </location>
</feature>
<evidence type="ECO:0000256" key="8">
    <source>
        <dbReference type="ARBA" id="ARBA00023098"/>
    </source>
</evidence>
<comment type="pathway">
    <text evidence="1 13">Lipid metabolism; fatty acid biosynthesis.</text>
</comment>
<evidence type="ECO:0000256" key="7">
    <source>
        <dbReference type="ARBA" id="ARBA00022832"/>
    </source>
</evidence>
<keyword evidence="9 13" id="KW-0275">Fatty acid biosynthesis</keyword>
<dbReference type="InterPro" id="IPR016039">
    <property type="entry name" value="Thiolase-like"/>
</dbReference>
<dbReference type="PANTHER" id="PTHR34069:SF2">
    <property type="entry name" value="BETA-KETOACYL-[ACYL-CARRIER-PROTEIN] SYNTHASE III"/>
    <property type="match status" value="1"/>
</dbReference>
<dbReference type="FunFam" id="3.40.47.10:FF:000004">
    <property type="entry name" value="3-oxoacyl-[acyl-carrier-protein] synthase 3"/>
    <property type="match status" value="1"/>
</dbReference>
<dbReference type="NCBIfam" id="NF006829">
    <property type="entry name" value="PRK09352.1"/>
    <property type="match status" value="1"/>
</dbReference>
<dbReference type="NCBIfam" id="TIGR00747">
    <property type="entry name" value="fabH"/>
    <property type="match status" value="1"/>
</dbReference>
<dbReference type="RefSeq" id="WP_167703786.1">
    <property type="nucleotide sequence ID" value="NZ_CP118168.1"/>
</dbReference>
<comment type="catalytic activity">
    <reaction evidence="12">
        <text>malonyl-[ACP] + acetyl-CoA + H(+) = 3-oxobutanoyl-[ACP] + CO2 + CoA</text>
        <dbReference type="Rhea" id="RHEA:12080"/>
        <dbReference type="Rhea" id="RHEA-COMP:9623"/>
        <dbReference type="Rhea" id="RHEA-COMP:9625"/>
        <dbReference type="ChEBI" id="CHEBI:15378"/>
        <dbReference type="ChEBI" id="CHEBI:16526"/>
        <dbReference type="ChEBI" id="CHEBI:57287"/>
        <dbReference type="ChEBI" id="CHEBI:57288"/>
        <dbReference type="ChEBI" id="CHEBI:78449"/>
        <dbReference type="ChEBI" id="CHEBI:78450"/>
        <dbReference type="EC" id="2.3.1.180"/>
    </reaction>
    <physiologicalReaction direction="left-to-right" evidence="12">
        <dbReference type="Rhea" id="RHEA:12081"/>
    </physiologicalReaction>
</comment>
<evidence type="ECO:0000256" key="1">
    <source>
        <dbReference type="ARBA" id="ARBA00005194"/>
    </source>
</evidence>
<comment type="subcellular location">
    <subcellularLocation>
        <location evidence="13">Cytoplasm</location>
    </subcellularLocation>
</comment>
<evidence type="ECO:0000259" key="15">
    <source>
        <dbReference type="Pfam" id="PF08545"/>
    </source>
</evidence>
<keyword evidence="11 13" id="KW-0012">Acyltransferase</keyword>
<dbReference type="GO" id="GO:0004315">
    <property type="term" value="F:3-oxoacyl-[acyl-carrier-protein] synthase activity"/>
    <property type="evidence" value="ECO:0007669"/>
    <property type="project" value="InterPro"/>
</dbReference>
<comment type="function">
    <text evidence="13">Catalyzes the condensation reaction of fatty acid synthesis by the addition to an acyl acceptor of two carbons from malonyl-ACP. Catalyzes the first condensation reaction which initiates fatty acid synthesis and may therefore play a role in governing the total rate of fatty acid production. Possesses both acetoacetyl-ACP synthase and acetyl transacylase activities. Its substrate specificity determines the biosynthesis of branched-chain and/or straight-chain of fatty acids.</text>
</comment>
<evidence type="ECO:0000259" key="14">
    <source>
        <dbReference type="Pfam" id="PF08541"/>
    </source>
</evidence>
<evidence type="ECO:0000256" key="3">
    <source>
        <dbReference type="ARBA" id="ARBA00012333"/>
    </source>
</evidence>
<dbReference type="Gene3D" id="3.40.47.10">
    <property type="match status" value="1"/>
</dbReference>
<feature type="domain" description="Beta-ketoacyl-[acyl-carrier-protein] synthase III C-terminal" evidence="14">
    <location>
        <begin position="237"/>
        <end position="325"/>
    </location>
</feature>
<evidence type="ECO:0000256" key="11">
    <source>
        <dbReference type="ARBA" id="ARBA00023315"/>
    </source>
</evidence>
<evidence type="ECO:0000256" key="9">
    <source>
        <dbReference type="ARBA" id="ARBA00023160"/>
    </source>
</evidence>
<feature type="active site" evidence="13">
    <location>
        <position position="113"/>
    </location>
</feature>
<dbReference type="InterPro" id="IPR004655">
    <property type="entry name" value="FabH"/>
</dbReference>
<dbReference type="GO" id="GO:0044550">
    <property type="term" value="P:secondary metabolite biosynthetic process"/>
    <property type="evidence" value="ECO:0007669"/>
    <property type="project" value="TreeGrafter"/>
</dbReference>
<evidence type="ECO:0000256" key="4">
    <source>
        <dbReference type="ARBA" id="ARBA00022490"/>
    </source>
</evidence>
<dbReference type="PANTHER" id="PTHR34069">
    <property type="entry name" value="3-OXOACYL-[ACYL-CARRIER-PROTEIN] SYNTHASE 3"/>
    <property type="match status" value="1"/>
</dbReference>